<keyword evidence="4" id="KW-1185">Reference proteome</keyword>
<dbReference type="AlphaFoldDB" id="A0A5J4NWS2"/>
<dbReference type="Proteomes" id="UP000324629">
    <property type="component" value="Unassembled WGS sequence"/>
</dbReference>
<feature type="region of interest" description="Disordered" evidence="2">
    <location>
        <begin position="200"/>
        <end position="221"/>
    </location>
</feature>
<evidence type="ECO:0000256" key="2">
    <source>
        <dbReference type="SAM" id="MobiDB-lite"/>
    </source>
</evidence>
<feature type="coiled-coil region" evidence="1">
    <location>
        <begin position="682"/>
        <end position="716"/>
    </location>
</feature>
<sequence length="733" mass="83594">MLDQLRQEHATLNNLHELYQAQLPRLRLELQTTVDECTLHKQLAFDLARMICSKNPIIVTNQLFSSNENWTLTGGQCILWIRKLLTELFETFAACIEGSLNLTVYLEYLITDSKGQLDNLCEQVNTVGHYLLPIFTEDFEKRNPSYLAKMIGQLDRLRDMTEQINESLRTIWTVEKIALIRVIGLSANHIETMEQENDIFRPDPVTNTGSPGSSRPRGGALSSTLRLECSTRNVAQPLFYQQLLSNPNERVSLFDIKQLLKSASDEFVQLSKVFYDVFRNQSNFTEGNSLFPKISDICQELSALLTEQETCLLHLFELCDTGLPTLLCIVKQFVSECLQPSDSGDHTPRSLSWFKSKLDTWHRILPLNRFQEPVVSGSNSDVAKTSSAPVDGQPTNPIASVETLAFRRLNELNEHFGGIVHDLERDQLHCQQTCVEWVGCALRVFTVQPFWVKQLMEAEREEVAQSETTQLVEVDEQPVMGGGQLTLEDGRLSIKAQNVKVHIEVDEHPQPDRSDSLEEVPPENVAGDEAEKAVKDPAVTNQLLDYYENLLLCELDYEKMIGDFAMQMKSVRLIYSTILMKLTRLLDFVKLSFLNSATQKCTNDWESLHTELVNITCKQSANVLTEQSSHSAIWWSEPAESLDVDEVRAKNQQNYICINSIDYVRDQKEAINERSVNAHKRNQECVNALEKQQEVNRRLQAQYEQYEQEFRETMTVFLADLDHGVDGSSLKST</sequence>
<name>A0A5J4NWS2_9TREM</name>
<reference evidence="3 4" key="1">
    <citation type="journal article" date="2019" name="Gigascience">
        <title>Whole-genome sequence of the oriental lung fluke Paragonimus westermani.</title>
        <authorList>
            <person name="Oey H."/>
            <person name="Zakrzewski M."/>
            <person name="Narain K."/>
            <person name="Devi K.R."/>
            <person name="Agatsuma T."/>
            <person name="Nawaratna S."/>
            <person name="Gobert G.N."/>
            <person name="Jones M.K."/>
            <person name="Ragan M.A."/>
            <person name="McManus D.P."/>
            <person name="Krause L."/>
        </authorList>
    </citation>
    <scope>NUCLEOTIDE SEQUENCE [LARGE SCALE GENOMIC DNA]</scope>
    <source>
        <strain evidence="3 4">IND2009</strain>
    </source>
</reference>
<feature type="compositionally biased region" description="Low complexity" evidence="2">
    <location>
        <begin position="209"/>
        <end position="219"/>
    </location>
</feature>
<organism evidence="3 4">
    <name type="scientific">Paragonimus westermani</name>
    <dbReference type="NCBI Taxonomy" id="34504"/>
    <lineage>
        <taxon>Eukaryota</taxon>
        <taxon>Metazoa</taxon>
        <taxon>Spiralia</taxon>
        <taxon>Lophotrochozoa</taxon>
        <taxon>Platyhelminthes</taxon>
        <taxon>Trematoda</taxon>
        <taxon>Digenea</taxon>
        <taxon>Plagiorchiida</taxon>
        <taxon>Troglotremata</taxon>
        <taxon>Troglotrematidae</taxon>
        <taxon>Paragonimus</taxon>
    </lineage>
</organism>
<accession>A0A5J4NWS2</accession>
<proteinExistence type="predicted"/>
<comment type="caution">
    <text evidence="3">The sequence shown here is derived from an EMBL/GenBank/DDBJ whole genome shotgun (WGS) entry which is preliminary data.</text>
</comment>
<evidence type="ECO:0000256" key="1">
    <source>
        <dbReference type="SAM" id="Coils"/>
    </source>
</evidence>
<evidence type="ECO:0000313" key="4">
    <source>
        <dbReference type="Proteomes" id="UP000324629"/>
    </source>
</evidence>
<keyword evidence="1" id="KW-0175">Coiled coil</keyword>
<gene>
    <name evidence="3" type="ORF">DEA37_0003749</name>
</gene>
<protein>
    <submittedName>
        <fullName evidence="3">Uncharacterized protein</fullName>
    </submittedName>
</protein>
<feature type="region of interest" description="Disordered" evidence="2">
    <location>
        <begin position="506"/>
        <end position="531"/>
    </location>
</feature>
<dbReference type="EMBL" id="QNGE01000713">
    <property type="protein sequence ID" value="KAA3679518.1"/>
    <property type="molecule type" value="Genomic_DNA"/>
</dbReference>
<feature type="compositionally biased region" description="Basic and acidic residues" evidence="2">
    <location>
        <begin position="506"/>
        <end position="516"/>
    </location>
</feature>
<evidence type="ECO:0000313" key="3">
    <source>
        <dbReference type="EMBL" id="KAA3679518.1"/>
    </source>
</evidence>